<dbReference type="AlphaFoldDB" id="B9JHT1"/>
<dbReference type="InterPro" id="IPR050490">
    <property type="entry name" value="Bact_solute-bd_prot1"/>
</dbReference>
<evidence type="ECO:0000256" key="4">
    <source>
        <dbReference type="ARBA" id="ARBA00022729"/>
    </source>
</evidence>
<evidence type="ECO:0000256" key="2">
    <source>
        <dbReference type="ARBA" id="ARBA00008520"/>
    </source>
</evidence>
<dbReference type="PANTHER" id="PTHR43649">
    <property type="entry name" value="ARABINOSE-BINDING PROTEIN-RELATED"/>
    <property type="match status" value="1"/>
</dbReference>
<gene>
    <name evidence="6" type="ordered locus">Arad_8128</name>
</gene>
<dbReference type="KEGG" id="ara:Arad_8128"/>
<name>B9JHT1_RHIR8</name>
<evidence type="ECO:0000256" key="5">
    <source>
        <dbReference type="ARBA" id="ARBA00022764"/>
    </source>
</evidence>
<keyword evidence="5" id="KW-0574">Periplasm</keyword>
<keyword evidence="4" id="KW-0732">Signal</keyword>
<organism evidence="6 7">
    <name type="scientific">Rhizobium rhizogenes (strain K84 / ATCC BAA-868)</name>
    <name type="common">Agrobacterium radiobacter</name>
    <dbReference type="NCBI Taxonomy" id="311403"/>
    <lineage>
        <taxon>Bacteria</taxon>
        <taxon>Pseudomonadati</taxon>
        <taxon>Pseudomonadota</taxon>
        <taxon>Alphaproteobacteria</taxon>
        <taxon>Hyphomicrobiales</taxon>
        <taxon>Rhizobiaceae</taxon>
        <taxon>Rhizobium/Agrobacterium group</taxon>
        <taxon>Rhizobium</taxon>
    </lineage>
</organism>
<dbReference type="Proteomes" id="UP000001600">
    <property type="component" value="Chromosome 2"/>
</dbReference>
<accession>B9JHT1</accession>
<dbReference type="InterPro" id="IPR006059">
    <property type="entry name" value="SBP"/>
</dbReference>
<dbReference type="HOGENOM" id="CLU_031285_13_2_5"/>
<evidence type="ECO:0000256" key="1">
    <source>
        <dbReference type="ARBA" id="ARBA00004418"/>
    </source>
</evidence>
<evidence type="ECO:0000313" key="6">
    <source>
        <dbReference type="EMBL" id="ACM29473.1"/>
    </source>
</evidence>
<dbReference type="eggNOG" id="COG1653">
    <property type="taxonomic scope" value="Bacteria"/>
</dbReference>
<comment type="similarity">
    <text evidence="2">Belongs to the bacterial solute-binding protein 1 family.</text>
</comment>
<dbReference type="Pfam" id="PF13416">
    <property type="entry name" value="SBP_bac_8"/>
    <property type="match status" value="1"/>
</dbReference>
<dbReference type="PROSITE" id="PS51318">
    <property type="entry name" value="TAT"/>
    <property type="match status" value="1"/>
</dbReference>
<dbReference type="GO" id="GO:0042597">
    <property type="term" value="C:periplasmic space"/>
    <property type="evidence" value="ECO:0007669"/>
    <property type="project" value="UniProtKB-SubCell"/>
</dbReference>
<evidence type="ECO:0000256" key="3">
    <source>
        <dbReference type="ARBA" id="ARBA00022448"/>
    </source>
</evidence>
<dbReference type="EMBL" id="CP000629">
    <property type="protein sequence ID" value="ACM29473.1"/>
    <property type="molecule type" value="Genomic_DNA"/>
</dbReference>
<reference evidence="6 7" key="1">
    <citation type="journal article" date="2009" name="J. Bacteriol.">
        <title>Genome sequences of three Agrobacterium biovars help elucidate the evolution of multichromosome genomes in bacteria.</title>
        <authorList>
            <person name="Slater S.C."/>
            <person name="Goldman B.S."/>
            <person name="Goodner B."/>
            <person name="Setubal J.C."/>
            <person name="Farrand S.K."/>
            <person name="Nester E.W."/>
            <person name="Burr T.J."/>
            <person name="Banta L."/>
            <person name="Dickerman A.W."/>
            <person name="Paulsen I."/>
            <person name="Otten L."/>
            <person name="Suen G."/>
            <person name="Welch R."/>
            <person name="Almeida N.F."/>
            <person name="Arnold F."/>
            <person name="Burton O.T."/>
            <person name="Du Z."/>
            <person name="Ewing A."/>
            <person name="Godsy E."/>
            <person name="Heisel S."/>
            <person name="Houmiel K.L."/>
            <person name="Jhaveri J."/>
            <person name="Lu J."/>
            <person name="Miller N.M."/>
            <person name="Norton S."/>
            <person name="Chen Q."/>
            <person name="Phoolcharoen W."/>
            <person name="Ohlin V."/>
            <person name="Ondrusek D."/>
            <person name="Pride N."/>
            <person name="Stricklin S.L."/>
            <person name="Sun J."/>
            <person name="Wheeler C."/>
            <person name="Wilson L."/>
            <person name="Zhu H."/>
            <person name="Wood D.W."/>
        </authorList>
    </citation>
    <scope>NUCLEOTIDE SEQUENCE [LARGE SCALE GENOMIC DNA]</scope>
    <source>
        <strain evidence="7">K84 / ATCC BAA-868</strain>
    </source>
</reference>
<dbReference type="STRING" id="311403.Arad_8128"/>
<dbReference type="SUPFAM" id="SSF53850">
    <property type="entry name" value="Periplasmic binding protein-like II"/>
    <property type="match status" value="1"/>
</dbReference>
<keyword evidence="3" id="KW-0813">Transport</keyword>
<proteinExistence type="inferred from homology"/>
<protein>
    <submittedName>
        <fullName evidence="6">Sugar ABC transporter</fullName>
    </submittedName>
</protein>
<dbReference type="Gene3D" id="3.40.190.10">
    <property type="entry name" value="Periplasmic binding protein-like II"/>
    <property type="match status" value="1"/>
</dbReference>
<dbReference type="PANTHER" id="PTHR43649:SF34">
    <property type="entry name" value="ABC TRANSPORTER PERIPLASMIC-BINDING PROTEIN YCJN-RELATED"/>
    <property type="match status" value="1"/>
</dbReference>
<dbReference type="InterPro" id="IPR006311">
    <property type="entry name" value="TAT_signal"/>
</dbReference>
<comment type="subcellular location">
    <subcellularLocation>
        <location evidence="1">Periplasm</location>
    </subcellularLocation>
</comment>
<sequence>MGAGGFAPVSKEENIMTFKRRDFLAASAAAAGIAGLSPLGIRSAFAQAEPNYTPEKGASLRLLRWTPFVKGDEDAWIANTKKFTEATGVEVRVDKESWEDIRPKAAVAANVGSGPDMVMCWFDDAHQYPDKLVDLTELATYLGNKYGGWYDGLRGYATRGDKFIAMPLTAIGNAVVYRDSHVKAAGFSEFPKDTAGFLELCKAMKAKGTPAGFPHGKAVGDGNNYAHWLLWSHGGKMVDESGKVTINSPETLEAIHYAKELYATFIPGTESWQDINNNRAFLAGQVSLIANGVSVYYAAKKDPKLAEIAADIRSTNFPIGPIGKSVELHQTSSLLLFSHTKYPEAAKAYIKFMMEGDQMNAWIQGSSAYCCQPLKAFANNPVWTADPVHAPYARASETLRPNGYAGPLGYASAGVMADYVLVDMFAAAVTGQLTSEDAMKEAERRANRYYKV</sequence>
<evidence type="ECO:0000313" key="7">
    <source>
        <dbReference type="Proteomes" id="UP000001600"/>
    </source>
</evidence>